<proteinExistence type="predicted"/>
<feature type="non-terminal residue" evidence="7">
    <location>
        <position position="339"/>
    </location>
</feature>
<keyword evidence="3 5" id="KW-1133">Transmembrane helix</keyword>
<dbReference type="PANTHER" id="PTHR22911:SF6">
    <property type="entry name" value="SOLUTE CARRIER FAMILY 35 MEMBER G1"/>
    <property type="match status" value="1"/>
</dbReference>
<feature type="transmembrane region" description="Helical" evidence="5">
    <location>
        <begin position="15"/>
        <end position="35"/>
    </location>
</feature>
<dbReference type="OrthoDB" id="306876at2759"/>
<sequence length="339" mass="36606">WSKTLTTFWHQNQGLFLVTFSQLFGASMNVAARLLELEGDGMAPTQLLFVRQGITVILCTGYMWWAKVPDFPLGRRENGLRKLLVARACTGFFGIYGMYYSLQYLPIADAVVITFLGPSVASYGCYLFLREPFPRSAQYASLISLIGVVLIARPTSFFSSHSEPLPTSSNTTITEAAIDASFPVPTSAQRLSAVAVAMVGVLGGAGALTSIRWIGNQAHPLISVNYFSVLCTLVSGLILALSKPLHLSSTLGFVLPNGARQWFLILFLGSCGFVMQYLLTKGLAVGGRGNGGRAMNMIYMNMLFALALDKVVFGQSPDWWSLAGSGLILGSAVFVAVKK</sequence>
<feature type="transmembrane region" description="Helical" evidence="5">
    <location>
        <begin position="262"/>
        <end position="284"/>
    </location>
</feature>
<evidence type="ECO:0000313" key="7">
    <source>
        <dbReference type="EMBL" id="PMD27274.1"/>
    </source>
</evidence>
<dbReference type="InterPro" id="IPR000620">
    <property type="entry name" value="EamA_dom"/>
</dbReference>
<feature type="transmembrane region" description="Helical" evidence="5">
    <location>
        <begin position="141"/>
        <end position="159"/>
    </location>
</feature>
<dbReference type="Proteomes" id="UP000235672">
    <property type="component" value="Unassembled WGS sequence"/>
</dbReference>
<feature type="transmembrane region" description="Helical" evidence="5">
    <location>
        <begin position="223"/>
        <end position="242"/>
    </location>
</feature>
<name>A0A2J6QLY2_9HELO</name>
<gene>
    <name evidence="7" type="ORF">NA56DRAFT_543077</name>
</gene>
<feature type="transmembrane region" description="Helical" evidence="5">
    <location>
        <begin position="47"/>
        <end position="64"/>
    </location>
</feature>
<evidence type="ECO:0000313" key="8">
    <source>
        <dbReference type="Proteomes" id="UP000235672"/>
    </source>
</evidence>
<accession>A0A2J6QLY2</accession>
<comment type="subcellular location">
    <subcellularLocation>
        <location evidence="1">Membrane</location>
        <topology evidence="1">Multi-pass membrane protein</topology>
    </subcellularLocation>
</comment>
<dbReference type="Pfam" id="PF00892">
    <property type="entry name" value="EamA"/>
    <property type="match status" value="1"/>
</dbReference>
<evidence type="ECO:0000256" key="1">
    <source>
        <dbReference type="ARBA" id="ARBA00004141"/>
    </source>
</evidence>
<evidence type="ECO:0000259" key="6">
    <source>
        <dbReference type="Pfam" id="PF00892"/>
    </source>
</evidence>
<dbReference type="GO" id="GO:0016020">
    <property type="term" value="C:membrane"/>
    <property type="evidence" value="ECO:0007669"/>
    <property type="project" value="UniProtKB-SubCell"/>
</dbReference>
<feature type="transmembrane region" description="Helical" evidence="5">
    <location>
        <begin position="191"/>
        <end position="211"/>
    </location>
</feature>
<reference evidence="7 8" key="1">
    <citation type="submission" date="2016-05" db="EMBL/GenBank/DDBJ databases">
        <title>A degradative enzymes factory behind the ericoid mycorrhizal symbiosis.</title>
        <authorList>
            <consortium name="DOE Joint Genome Institute"/>
            <person name="Martino E."/>
            <person name="Morin E."/>
            <person name="Grelet G."/>
            <person name="Kuo A."/>
            <person name="Kohler A."/>
            <person name="Daghino S."/>
            <person name="Barry K."/>
            <person name="Choi C."/>
            <person name="Cichocki N."/>
            <person name="Clum A."/>
            <person name="Copeland A."/>
            <person name="Hainaut M."/>
            <person name="Haridas S."/>
            <person name="Labutti K."/>
            <person name="Lindquist E."/>
            <person name="Lipzen A."/>
            <person name="Khouja H.-R."/>
            <person name="Murat C."/>
            <person name="Ohm R."/>
            <person name="Olson A."/>
            <person name="Spatafora J."/>
            <person name="Veneault-Fourrey C."/>
            <person name="Henrissat B."/>
            <person name="Grigoriev I."/>
            <person name="Martin F."/>
            <person name="Perotto S."/>
        </authorList>
    </citation>
    <scope>NUCLEOTIDE SEQUENCE [LARGE SCALE GENOMIC DNA]</scope>
    <source>
        <strain evidence="7 8">UAMH 7357</strain>
    </source>
</reference>
<feature type="transmembrane region" description="Helical" evidence="5">
    <location>
        <begin position="84"/>
        <end position="101"/>
    </location>
</feature>
<dbReference type="InterPro" id="IPR037185">
    <property type="entry name" value="EmrE-like"/>
</dbReference>
<feature type="domain" description="EamA" evidence="6">
    <location>
        <begin position="14"/>
        <end position="152"/>
    </location>
</feature>
<protein>
    <recommendedName>
        <fullName evidence="6">EamA domain-containing protein</fullName>
    </recommendedName>
</protein>
<organism evidence="7 8">
    <name type="scientific">Hyaloscypha hepaticicola</name>
    <dbReference type="NCBI Taxonomy" id="2082293"/>
    <lineage>
        <taxon>Eukaryota</taxon>
        <taxon>Fungi</taxon>
        <taxon>Dikarya</taxon>
        <taxon>Ascomycota</taxon>
        <taxon>Pezizomycotina</taxon>
        <taxon>Leotiomycetes</taxon>
        <taxon>Helotiales</taxon>
        <taxon>Hyaloscyphaceae</taxon>
        <taxon>Hyaloscypha</taxon>
    </lineage>
</organism>
<dbReference type="EMBL" id="KZ613466">
    <property type="protein sequence ID" value="PMD27274.1"/>
    <property type="molecule type" value="Genomic_DNA"/>
</dbReference>
<feature type="transmembrane region" description="Helical" evidence="5">
    <location>
        <begin position="319"/>
        <end position="337"/>
    </location>
</feature>
<keyword evidence="4 5" id="KW-0472">Membrane</keyword>
<keyword evidence="2 5" id="KW-0812">Transmembrane</keyword>
<feature type="transmembrane region" description="Helical" evidence="5">
    <location>
        <begin position="107"/>
        <end position="129"/>
    </location>
</feature>
<feature type="transmembrane region" description="Helical" evidence="5">
    <location>
        <begin position="296"/>
        <end position="313"/>
    </location>
</feature>
<dbReference type="PANTHER" id="PTHR22911">
    <property type="entry name" value="ACYL-MALONYL CONDENSING ENZYME-RELATED"/>
    <property type="match status" value="1"/>
</dbReference>
<evidence type="ECO:0000256" key="2">
    <source>
        <dbReference type="ARBA" id="ARBA00022692"/>
    </source>
</evidence>
<feature type="non-terminal residue" evidence="7">
    <location>
        <position position="1"/>
    </location>
</feature>
<dbReference type="SUPFAM" id="SSF103481">
    <property type="entry name" value="Multidrug resistance efflux transporter EmrE"/>
    <property type="match status" value="2"/>
</dbReference>
<evidence type="ECO:0000256" key="4">
    <source>
        <dbReference type="ARBA" id="ARBA00023136"/>
    </source>
</evidence>
<evidence type="ECO:0000256" key="3">
    <source>
        <dbReference type="ARBA" id="ARBA00022989"/>
    </source>
</evidence>
<keyword evidence="8" id="KW-1185">Reference proteome</keyword>
<dbReference type="AlphaFoldDB" id="A0A2J6QLY2"/>
<evidence type="ECO:0000256" key="5">
    <source>
        <dbReference type="SAM" id="Phobius"/>
    </source>
</evidence>